<dbReference type="InterPro" id="IPR003661">
    <property type="entry name" value="HisK_dim/P_dom"/>
</dbReference>
<dbReference type="EMBL" id="BLVO01000012">
    <property type="protein sequence ID" value="GFM32518.1"/>
    <property type="molecule type" value="Genomic_DNA"/>
</dbReference>
<feature type="domain" description="Histidine kinase" evidence="12">
    <location>
        <begin position="521"/>
        <end position="767"/>
    </location>
</feature>
<dbReference type="InterPro" id="IPR035965">
    <property type="entry name" value="PAS-like_dom_sf"/>
</dbReference>
<dbReference type="InterPro" id="IPR036097">
    <property type="entry name" value="HisK_dim/P_sf"/>
</dbReference>
<protein>
    <recommendedName>
        <fullName evidence="3">histidine kinase</fullName>
        <ecNumber evidence="3">2.7.13.3</ecNumber>
    </recommendedName>
</protein>
<evidence type="ECO:0000256" key="8">
    <source>
        <dbReference type="ARBA" id="ARBA00022840"/>
    </source>
</evidence>
<dbReference type="CDD" id="cd00082">
    <property type="entry name" value="HisKA"/>
    <property type="match status" value="1"/>
</dbReference>
<dbReference type="PROSITE" id="PS50885">
    <property type="entry name" value="HAMP"/>
    <property type="match status" value="1"/>
</dbReference>
<dbReference type="InterPro" id="IPR001610">
    <property type="entry name" value="PAC"/>
</dbReference>
<keyword evidence="7 16" id="KW-0418">Kinase</keyword>
<dbReference type="GO" id="GO:0016020">
    <property type="term" value="C:membrane"/>
    <property type="evidence" value="ECO:0007669"/>
    <property type="project" value="UniProtKB-SubCell"/>
</dbReference>
<dbReference type="PANTHER" id="PTHR43065:SF42">
    <property type="entry name" value="TWO-COMPONENT SENSOR PPRA"/>
    <property type="match status" value="1"/>
</dbReference>
<accession>A0A7J0BG67</accession>
<keyword evidence="17" id="KW-1185">Reference proteome</keyword>
<dbReference type="InterPro" id="IPR003660">
    <property type="entry name" value="HAMP_dom"/>
</dbReference>
<evidence type="ECO:0000313" key="17">
    <source>
        <dbReference type="Proteomes" id="UP000503840"/>
    </source>
</evidence>
<dbReference type="SUPFAM" id="SSF55785">
    <property type="entry name" value="PYP-like sensor domain (PAS domain)"/>
    <property type="match status" value="2"/>
</dbReference>
<evidence type="ECO:0000256" key="5">
    <source>
        <dbReference type="ARBA" id="ARBA00022679"/>
    </source>
</evidence>
<dbReference type="FunFam" id="3.30.450.20:FF:000099">
    <property type="entry name" value="Sensory box sensor histidine kinase"/>
    <property type="match status" value="1"/>
</dbReference>
<evidence type="ECO:0000256" key="3">
    <source>
        <dbReference type="ARBA" id="ARBA00012438"/>
    </source>
</evidence>
<dbReference type="InterPro" id="IPR003594">
    <property type="entry name" value="HATPase_dom"/>
</dbReference>
<dbReference type="Gene3D" id="3.30.450.20">
    <property type="entry name" value="PAS domain"/>
    <property type="match status" value="2"/>
</dbReference>
<dbReference type="InterPro" id="IPR000014">
    <property type="entry name" value="PAS"/>
</dbReference>
<dbReference type="AlphaFoldDB" id="A0A7J0BG67"/>
<evidence type="ECO:0000313" key="16">
    <source>
        <dbReference type="EMBL" id="GFM32518.1"/>
    </source>
</evidence>
<evidence type="ECO:0000256" key="7">
    <source>
        <dbReference type="ARBA" id="ARBA00022777"/>
    </source>
</evidence>
<dbReference type="SMART" id="SM00091">
    <property type="entry name" value="PAS"/>
    <property type="match status" value="2"/>
</dbReference>
<keyword evidence="11" id="KW-0812">Transmembrane</keyword>
<dbReference type="InterPro" id="IPR036890">
    <property type="entry name" value="HATPase_C_sf"/>
</dbReference>
<dbReference type="SMART" id="SM00387">
    <property type="entry name" value="HATPase_c"/>
    <property type="match status" value="1"/>
</dbReference>
<dbReference type="EC" id="2.7.13.3" evidence="3"/>
<dbReference type="SMART" id="SM00086">
    <property type="entry name" value="PAC"/>
    <property type="match status" value="1"/>
</dbReference>
<feature type="transmembrane region" description="Helical" evidence="11">
    <location>
        <begin position="160"/>
        <end position="182"/>
    </location>
</feature>
<evidence type="ECO:0000259" key="15">
    <source>
        <dbReference type="PROSITE" id="PS50885"/>
    </source>
</evidence>
<dbReference type="PROSITE" id="PS50112">
    <property type="entry name" value="PAS"/>
    <property type="match status" value="2"/>
</dbReference>
<dbReference type="Pfam" id="PF00512">
    <property type="entry name" value="HisKA"/>
    <property type="match status" value="1"/>
</dbReference>
<gene>
    <name evidence="16" type="ORF">DSM101010T_08830</name>
</gene>
<comment type="caution">
    <text evidence="16">The sequence shown here is derived from an EMBL/GenBank/DDBJ whole genome shotgun (WGS) entry which is preliminary data.</text>
</comment>
<dbReference type="InterPro" id="IPR004358">
    <property type="entry name" value="Sig_transdc_His_kin-like_C"/>
</dbReference>
<evidence type="ECO:0000256" key="6">
    <source>
        <dbReference type="ARBA" id="ARBA00022741"/>
    </source>
</evidence>
<dbReference type="Proteomes" id="UP000503840">
    <property type="component" value="Unassembled WGS sequence"/>
</dbReference>
<dbReference type="Pfam" id="PF00672">
    <property type="entry name" value="HAMP"/>
    <property type="match status" value="1"/>
</dbReference>
<proteinExistence type="predicted"/>
<dbReference type="GO" id="GO:0000155">
    <property type="term" value="F:phosphorelay sensor kinase activity"/>
    <property type="evidence" value="ECO:0007669"/>
    <property type="project" value="InterPro"/>
</dbReference>
<dbReference type="PRINTS" id="PR00344">
    <property type="entry name" value="BCTRLSENSOR"/>
</dbReference>
<dbReference type="SMART" id="SM00304">
    <property type="entry name" value="HAMP"/>
    <property type="match status" value="1"/>
</dbReference>
<dbReference type="InterPro" id="IPR013655">
    <property type="entry name" value="PAS_fold_3"/>
</dbReference>
<dbReference type="SUPFAM" id="SSF158472">
    <property type="entry name" value="HAMP domain-like"/>
    <property type="match status" value="1"/>
</dbReference>
<dbReference type="Gene3D" id="3.30.565.10">
    <property type="entry name" value="Histidine kinase-like ATPase, C-terminal domain"/>
    <property type="match status" value="1"/>
</dbReference>
<feature type="transmembrane region" description="Helical" evidence="11">
    <location>
        <begin position="26"/>
        <end position="47"/>
    </location>
</feature>
<evidence type="ECO:0000259" key="14">
    <source>
        <dbReference type="PROSITE" id="PS50113"/>
    </source>
</evidence>
<evidence type="ECO:0000256" key="2">
    <source>
        <dbReference type="ARBA" id="ARBA00004370"/>
    </source>
</evidence>
<evidence type="ECO:0000256" key="11">
    <source>
        <dbReference type="SAM" id="Phobius"/>
    </source>
</evidence>
<organism evidence="16 17">
    <name type="scientific">Desulfovibrio subterraneus</name>
    <dbReference type="NCBI Taxonomy" id="2718620"/>
    <lineage>
        <taxon>Bacteria</taxon>
        <taxon>Pseudomonadati</taxon>
        <taxon>Thermodesulfobacteriota</taxon>
        <taxon>Desulfovibrionia</taxon>
        <taxon>Desulfovibrionales</taxon>
        <taxon>Desulfovibrionaceae</taxon>
        <taxon>Desulfovibrio</taxon>
    </lineage>
</organism>
<dbReference type="PROSITE" id="PS50109">
    <property type="entry name" value="HIS_KIN"/>
    <property type="match status" value="1"/>
</dbReference>
<keyword evidence="8" id="KW-0067">ATP-binding</keyword>
<evidence type="ECO:0000256" key="9">
    <source>
        <dbReference type="ARBA" id="ARBA00023012"/>
    </source>
</evidence>
<dbReference type="GO" id="GO:0005524">
    <property type="term" value="F:ATP binding"/>
    <property type="evidence" value="ECO:0007669"/>
    <property type="project" value="UniProtKB-KW"/>
</dbReference>
<feature type="domain" description="PAC" evidence="14">
    <location>
        <begin position="334"/>
        <end position="386"/>
    </location>
</feature>
<name>A0A7J0BG67_9BACT</name>
<keyword evidence="9" id="KW-0902">Two-component regulatory system</keyword>
<dbReference type="CDD" id="cd06225">
    <property type="entry name" value="HAMP"/>
    <property type="match status" value="1"/>
</dbReference>
<dbReference type="Pfam" id="PF08447">
    <property type="entry name" value="PAS_3"/>
    <property type="match status" value="1"/>
</dbReference>
<evidence type="ECO:0000259" key="12">
    <source>
        <dbReference type="PROSITE" id="PS50109"/>
    </source>
</evidence>
<dbReference type="GO" id="GO:0006355">
    <property type="term" value="P:regulation of DNA-templated transcription"/>
    <property type="evidence" value="ECO:0007669"/>
    <property type="project" value="InterPro"/>
</dbReference>
<feature type="domain" description="PAS" evidence="13">
    <location>
        <begin position="258"/>
        <end position="330"/>
    </location>
</feature>
<dbReference type="NCBIfam" id="TIGR00229">
    <property type="entry name" value="sensory_box"/>
    <property type="match status" value="2"/>
</dbReference>
<keyword evidence="11" id="KW-1133">Transmembrane helix</keyword>
<dbReference type="SUPFAM" id="SSF47384">
    <property type="entry name" value="Homodimeric domain of signal transducing histidine kinase"/>
    <property type="match status" value="1"/>
</dbReference>
<evidence type="ECO:0000256" key="4">
    <source>
        <dbReference type="ARBA" id="ARBA00022553"/>
    </source>
</evidence>
<dbReference type="Gene3D" id="6.10.340.10">
    <property type="match status" value="1"/>
</dbReference>
<dbReference type="InterPro" id="IPR000700">
    <property type="entry name" value="PAS-assoc_C"/>
</dbReference>
<keyword evidence="4" id="KW-0597">Phosphoprotein</keyword>
<keyword evidence="6" id="KW-0547">Nucleotide-binding</keyword>
<evidence type="ECO:0000256" key="10">
    <source>
        <dbReference type="SAM" id="Coils"/>
    </source>
</evidence>
<dbReference type="RefSeq" id="WP_174404221.1">
    <property type="nucleotide sequence ID" value="NZ_BLVO01000012.1"/>
</dbReference>
<reference evidence="16 17" key="1">
    <citation type="submission" date="2020-05" db="EMBL/GenBank/DDBJ databases">
        <title>Draft genome sequence of Desulfovibrio sp. strain HN2T.</title>
        <authorList>
            <person name="Ueno A."/>
            <person name="Tamazawa S."/>
            <person name="Tamamura S."/>
            <person name="Murakami T."/>
            <person name="Kiyama T."/>
            <person name="Inomata H."/>
            <person name="Amano Y."/>
            <person name="Miyakawa K."/>
            <person name="Tamaki H."/>
            <person name="Naganuma T."/>
            <person name="Kaneko K."/>
        </authorList>
    </citation>
    <scope>NUCLEOTIDE SEQUENCE [LARGE SCALE GENOMIC DNA]</scope>
    <source>
        <strain evidence="16 17">HN2</strain>
    </source>
</reference>
<dbReference type="PANTHER" id="PTHR43065">
    <property type="entry name" value="SENSOR HISTIDINE KINASE"/>
    <property type="match status" value="1"/>
</dbReference>
<comment type="subcellular location">
    <subcellularLocation>
        <location evidence="2">Membrane</location>
    </subcellularLocation>
</comment>
<dbReference type="Gene3D" id="1.10.287.130">
    <property type="match status" value="1"/>
</dbReference>
<dbReference type="PROSITE" id="PS50113">
    <property type="entry name" value="PAC"/>
    <property type="match status" value="1"/>
</dbReference>
<keyword evidence="10" id="KW-0175">Coiled coil</keyword>
<dbReference type="InterPro" id="IPR005467">
    <property type="entry name" value="His_kinase_dom"/>
</dbReference>
<evidence type="ECO:0000256" key="1">
    <source>
        <dbReference type="ARBA" id="ARBA00000085"/>
    </source>
</evidence>
<feature type="domain" description="PAS" evidence="13">
    <location>
        <begin position="387"/>
        <end position="432"/>
    </location>
</feature>
<dbReference type="InterPro" id="IPR013767">
    <property type="entry name" value="PAS_fold"/>
</dbReference>
<dbReference type="SUPFAM" id="SSF55874">
    <property type="entry name" value="ATPase domain of HSP90 chaperone/DNA topoisomerase II/histidine kinase"/>
    <property type="match status" value="1"/>
</dbReference>
<feature type="coiled-coil region" evidence="10">
    <location>
        <begin position="234"/>
        <end position="261"/>
    </location>
</feature>
<keyword evidence="5" id="KW-0808">Transferase</keyword>
<dbReference type="SMART" id="SM00388">
    <property type="entry name" value="HisKA"/>
    <property type="match status" value="1"/>
</dbReference>
<dbReference type="CDD" id="cd00130">
    <property type="entry name" value="PAS"/>
    <property type="match status" value="1"/>
</dbReference>
<evidence type="ECO:0000259" key="13">
    <source>
        <dbReference type="PROSITE" id="PS50112"/>
    </source>
</evidence>
<sequence>MQEKLISKRAYSPVSIFKGKSISRDLTVSLMVMILLVVATTLSWQYMRNSQEMLHEVEGKADEYITRLSDILSVPIWNFDTRTIDQIGTVFAQYDLVNEVRILDPLGKVLFSTVKRDDPDARVFRERDVMYEGEIIGHATVVLSLAEYKRDLGRLVTTNLLALGGVLTVILVATGILLRIYLRRPLEVLLEGVNQVAKGDFGFDFSVIQNAELGMIAENFSVMAKEVAAREKQLVEINRQLQGQIRERERAEAALRLSEERYSLVVTATNDGIWDWDLNTDEVYFSPRWKAIIGYQDSEIPNDLDEWQGRMHPADLDRVLRAHEDYLAGVTEQFEVEYRLRHKDGEYRWVLGRGICVRDDSGDPYRMAGAHTDITQRKLAERELWETKNTLDNILNSMPSIIVSVDKDARITQWNKTAEEATGILAAEAYSRPFTEVLPGYKMLLSHIKESIATGTNISMEKEPVTEGERTRYFDIIIYPVVTRGEFSAVVRLDDVTDRFRIEEMMVQTEKMLSVGGLAAGMAHEINNPLGGILQGAQNIRRRVSLDFPANHKAAEEAGCSMESVRTYLENRGIIRFLDGIHESGRRAANIVSNMLEFSRRSEARRTSVNLGELVDKTIELAANDYDLKKKYDFRHIDIVRNYDPALPQVLCSPQEIEQVLLNLLKNAAQAMPERGEREDPPQIIVSTSYDRGRARIDVADNGPGMDEETRKRVFEPFFTTKAVGEGTGLGLSVSYFIITTNHDGQFTVDAEVGRGTTFTILLPLEGK</sequence>
<feature type="domain" description="HAMP" evidence="15">
    <location>
        <begin position="180"/>
        <end position="232"/>
    </location>
</feature>
<dbReference type="Pfam" id="PF00989">
    <property type="entry name" value="PAS"/>
    <property type="match status" value="1"/>
</dbReference>
<keyword evidence="11" id="KW-0472">Membrane</keyword>
<dbReference type="Pfam" id="PF02518">
    <property type="entry name" value="HATPase_c"/>
    <property type="match status" value="1"/>
</dbReference>
<comment type="catalytic activity">
    <reaction evidence="1">
        <text>ATP + protein L-histidine = ADP + protein N-phospho-L-histidine.</text>
        <dbReference type="EC" id="2.7.13.3"/>
    </reaction>
</comment>